<comment type="similarity">
    <text evidence="13">Belongs to the NiCoT transporter (TC 2.A.52) family.</text>
</comment>
<keyword evidence="7 13" id="KW-0812">Transmembrane</keyword>
<evidence type="ECO:0000256" key="7">
    <source>
        <dbReference type="ARBA" id="ARBA00022692"/>
    </source>
</evidence>
<keyword evidence="12" id="KW-0170">Cobalt</keyword>
<feature type="transmembrane region" description="Helical" evidence="13">
    <location>
        <begin position="114"/>
        <end position="133"/>
    </location>
</feature>
<dbReference type="EMBL" id="JBHTNF010000001">
    <property type="protein sequence ID" value="MFD1326288.1"/>
    <property type="molecule type" value="Genomic_DNA"/>
</dbReference>
<evidence type="ECO:0000256" key="4">
    <source>
        <dbReference type="ARBA" id="ARBA00022448"/>
    </source>
</evidence>
<accession>A0ABW3YTX0</accession>
<feature type="transmembrane region" description="Helical" evidence="13">
    <location>
        <begin position="29"/>
        <end position="50"/>
    </location>
</feature>
<evidence type="ECO:0000313" key="15">
    <source>
        <dbReference type="Proteomes" id="UP001597173"/>
    </source>
</evidence>
<keyword evidence="9" id="KW-0406">Ion transport</keyword>
<keyword evidence="6" id="KW-0533">Nickel</keyword>
<dbReference type="RefSeq" id="WP_374839763.1">
    <property type="nucleotide sequence ID" value="NZ_JBHEEW010000010.1"/>
</dbReference>
<feature type="transmembrane region" description="Helical" evidence="13">
    <location>
        <begin position="71"/>
        <end position="94"/>
    </location>
</feature>
<keyword evidence="5" id="KW-1003">Cell membrane</keyword>
<evidence type="ECO:0000256" key="5">
    <source>
        <dbReference type="ARBA" id="ARBA00022475"/>
    </source>
</evidence>
<feature type="transmembrane region" description="Helical" evidence="13">
    <location>
        <begin position="145"/>
        <end position="168"/>
    </location>
</feature>
<evidence type="ECO:0000256" key="1">
    <source>
        <dbReference type="ARBA" id="ARBA00002510"/>
    </source>
</evidence>
<protein>
    <recommendedName>
        <fullName evidence="13">Nickel/cobalt efflux system</fullName>
    </recommendedName>
</protein>
<keyword evidence="8 13" id="KW-1133">Transmembrane helix</keyword>
<evidence type="ECO:0000256" key="11">
    <source>
        <dbReference type="ARBA" id="ARBA00023136"/>
    </source>
</evidence>
<evidence type="ECO:0000256" key="6">
    <source>
        <dbReference type="ARBA" id="ARBA00022596"/>
    </source>
</evidence>
<keyword evidence="15" id="KW-1185">Reference proteome</keyword>
<keyword evidence="3" id="KW-0171">Cobalt transport</keyword>
<evidence type="ECO:0000256" key="8">
    <source>
        <dbReference type="ARBA" id="ARBA00022989"/>
    </source>
</evidence>
<evidence type="ECO:0000256" key="2">
    <source>
        <dbReference type="ARBA" id="ARBA00004651"/>
    </source>
</evidence>
<proteinExistence type="inferred from homology"/>
<evidence type="ECO:0000256" key="9">
    <source>
        <dbReference type="ARBA" id="ARBA00023065"/>
    </source>
</evidence>
<comment type="subcellular location">
    <subcellularLocation>
        <location evidence="2 13">Cell membrane</location>
        <topology evidence="2 13">Multi-pass membrane protein</topology>
    </subcellularLocation>
</comment>
<evidence type="ECO:0000256" key="10">
    <source>
        <dbReference type="ARBA" id="ARBA00023112"/>
    </source>
</evidence>
<keyword evidence="4 13" id="KW-0813">Transport</keyword>
<dbReference type="Proteomes" id="UP001597173">
    <property type="component" value="Unassembled WGS sequence"/>
</dbReference>
<dbReference type="Pfam" id="PF03824">
    <property type="entry name" value="NicO"/>
    <property type="match status" value="1"/>
</dbReference>
<name>A0ABW3YTX0_MYCRA</name>
<evidence type="ECO:0000256" key="3">
    <source>
        <dbReference type="ARBA" id="ARBA00022426"/>
    </source>
</evidence>
<keyword evidence="10" id="KW-0921">Nickel transport</keyword>
<evidence type="ECO:0000256" key="12">
    <source>
        <dbReference type="ARBA" id="ARBA00023285"/>
    </source>
</evidence>
<dbReference type="InterPro" id="IPR051224">
    <property type="entry name" value="NiCoT_RcnA"/>
</dbReference>
<comment type="function">
    <text evidence="1">Efflux system for nickel and cobalt.</text>
</comment>
<evidence type="ECO:0000256" key="13">
    <source>
        <dbReference type="RuleBase" id="RU362101"/>
    </source>
</evidence>
<dbReference type="PANTHER" id="PTHR40659:SF1">
    <property type="entry name" value="NICKEL_COBALT EFFLUX SYSTEM RCNA"/>
    <property type="match status" value="1"/>
</dbReference>
<keyword evidence="11 13" id="KW-0472">Membrane</keyword>
<sequence>MWLWIVDFQRDIYSALAEHIKAFALGSGWTTLIAFLPMGIVFGAVHALTPGHSKAILATYLTGSSTKLTRALMTAVVLSFTHVSMSVVIVLLSLPLVTIMFGSGGPGSSPILENVSRALLGLIGVWMICRSLGRGGHRHSDKSDIAFGMVAGLIPCPLTLFVMTFASVRGVPEAGLMFAVVMMIGVAMTLASVALTATLFRSAVANLISRWPQLFVVVPRTIEALCGLILVTVAILQFGTG</sequence>
<reference evidence="15" key="1">
    <citation type="journal article" date="2019" name="Int. J. Syst. Evol. Microbiol.">
        <title>The Global Catalogue of Microorganisms (GCM) 10K type strain sequencing project: providing services to taxonomists for standard genome sequencing and annotation.</title>
        <authorList>
            <consortium name="The Broad Institute Genomics Platform"/>
            <consortium name="The Broad Institute Genome Sequencing Center for Infectious Disease"/>
            <person name="Wu L."/>
            <person name="Ma J."/>
        </authorList>
    </citation>
    <scope>NUCLEOTIDE SEQUENCE [LARGE SCALE GENOMIC DNA]</scope>
    <source>
        <strain evidence="15">CCUG 55609</strain>
    </source>
</reference>
<organism evidence="14 15">
    <name type="scientific">Mycoplana ramosa</name>
    <name type="common">Mycoplana bullata</name>
    <dbReference type="NCBI Taxonomy" id="40837"/>
    <lineage>
        <taxon>Bacteria</taxon>
        <taxon>Pseudomonadati</taxon>
        <taxon>Pseudomonadota</taxon>
        <taxon>Alphaproteobacteria</taxon>
        <taxon>Hyphomicrobiales</taxon>
        <taxon>Rhizobiaceae</taxon>
        <taxon>Mycoplana</taxon>
    </lineage>
</organism>
<evidence type="ECO:0000313" key="14">
    <source>
        <dbReference type="EMBL" id="MFD1326288.1"/>
    </source>
</evidence>
<feature type="transmembrane region" description="Helical" evidence="13">
    <location>
        <begin position="221"/>
        <end position="239"/>
    </location>
</feature>
<comment type="caution">
    <text evidence="14">The sequence shown here is derived from an EMBL/GenBank/DDBJ whole genome shotgun (WGS) entry which is preliminary data.</text>
</comment>
<dbReference type="PANTHER" id="PTHR40659">
    <property type="entry name" value="NICKEL/COBALT EFFLUX SYSTEM RCNA"/>
    <property type="match status" value="1"/>
</dbReference>
<dbReference type="InterPro" id="IPR011541">
    <property type="entry name" value="Ni/Co_transpt_high_affinity"/>
</dbReference>
<feature type="transmembrane region" description="Helical" evidence="13">
    <location>
        <begin position="174"/>
        <end position="200"/>
    </location>
</feature>
<gene>
    <name evidence="14" type="ORF">ACFQ33_00015</name>
</gene>